<organism evidence="1 2">
    <name type="scientific">Ixodes persulcatus</name>
    <name type="common">Taiga tick</name>
    <dbReference type="NCBI Taxonomy" id="34615"/>
    <lineage>
        <taxon>Eukaryota</taxon>
        <taxon>Metazoa</taxon>
        <taxon>Ecdysozoa</taxon>
        <taxon>Arthropoda</taxon>
        <taxon>Chelicerata</taxon>
        <taxon>Arachnida</taxon>
        <taxon>Acari</taxon>
        <taxon>Parasitiformes</taxon>
        <taxon>Ixodida</taxon>
        <taxon>Ixodoidea</taxon>
        <taxon>Ixodidae</taxon>
        <taxon>Ixodinae</taxon>
        <taxon>Ixodes</taxon>
    </lineage>
</organism>
<evidence type="ECO:0000313" key="1">
    <source>
        <dbReference type="EMBL" id="KAG0414919.1"/>
    </source>
</evidence>
<reference evidence="1 2" key="1">
    <citation type="journal article" date="2020" name="Cell">
        <title>Large-Scale Comparative Analyses of Tick Genomes Elucidate Their Genetic Diversity and Vector Capacities.</title>
        <authorList>
            <consortium name="Tick Genome and Microbiome Consortium (TIGMIC)"/>
            <person name="Jia N."/>
            <person name="Wang J."/>
            <person name="Shi W."/>
            <person name="Du L."/>
            <person name="Sun Y."/>
            <person name="Zhan W."/>
            <person name="Jiang J.F."/>
            <person name="Wang Q."/>
            <person name="Zhang B."/>
            <person name="Ji P."/>
            <person name="Bell-Sakyi L."/>
            <person name="Cui X.M."/>
            <person name="Yuan T.T."/>
            <person name="Jiang B.G."/>
            <person name="Yang W.F."/>
            <person name="Lam T.T."/>
            <person name="Chang Q.C."/>
            <person name="Ding S.J."/>
            <person name="Wang X.J."/>
            <person name="Zhu J.G."/>
            <person name="Ruan X.D."/>
            <person name="Zhao L."/>
            <person name="Wei J.T."/>
            <person name="Ye R.Z."/>
            <person name="Que T.C."/>
            <person name="Du C.H."/>
            <person name="Zhou Y.H."/>
            <person name="Cheng J.X."/>
            <person name="Dai P.F."/>
            <person name="Guo W.B."/>
            <person name="Han X.H."/>
            <person name="Huang E.J."/>
            <person name="Li L.F."/>
            <person name="Wei W."/>
            <person name="Gao Y.C."/>
            <person name="Liu J.Z."/>
            <person name="Shao H.Z."/>
            <person name="Wang X."/>
            <person name="Wang C.C."/>
            <person name="Yang T.C."/>
            <person name="Huo Q.B."/>
            <person name="Li W."/>
            <person name="Chen H.Y."/>
            <person name="Chen S.E."/>
            <person name="Zhou L.G."/>
            <person name="Ni X.B."/>
            <person name="Tian J.H."/>
            <person name="Sheng Y."/>
            <person name="Liu T."/>
            <person name="Pan Y.S."/>
            <person name="Xia L.Y."/>
            <person name="Li J."/>
            <person name="Zhao F."/>
            <person name="Cao W.C."/>
        </authorList>
    </citation>
    <scope>NUCLEOTIDE SEQUENCE [LARGE SCALE GENOMIC DNA]</scope>
    <source>
        <strain evidence="1">Iper-2018</strain>
    </source>
</reference>
<name>A0AC60P6B2_IXOPE</name>
<protein>
    <submittedName>
        <fullName evidence="1">Uncharacterized protein</fullName>
    </submittedName>
</protein>
<dbReference type="EMBL" id="JABSTQ010011135">
    <property type="protein sequence ID" value="KAG0414919.1"/>
    <property type="molecule type" value="Genomic_DNA"/>
</dbReference>
<sequence>MRDDDRRAAATNWIALRFFAAGNYKGAVATDVHIANAQWMCRCQPAGKRRLGRQNPGSRQLRHVRKTEPSSPSSSLTVLFNPVLPPNGLIQQHESIRARVDQVTDRRSNPSRGRSDEHRGHVLSSLSRQGSYRQHGPEVKRRLAASAHPPDIILLQEARVPEPNIVGYRAFSTPTIIVGQKGPRQKRDAQGNISVPLAHAHVLLQKSIPAAQLDTSCYCSEQREVTAVSAHLRDKDIVVVTTNDEDVEWLKLLCTRTIHPFSVLIGGDINAHHTSWGSKSNTIRGRSVADNALVAGLVLNNSPDAVTHRADSQQQDSTSPNVLAELPPHEPLFNRIIQAKEVVTQSVKDSAEAPTPDQHLLNLWESRIKAQHCYLEGGKLPPDRARFNCASAEAKRNSLELSQKEWHDHCTSFNGRTSPAKVWATMRGMTKNQRQQTAGEDMALRLAISNEEFASKAGPVFFHRNVQRVMTQPRLDFHSLHLNNPWTQGALFSITKLHGAPGPDMITVPALRNLPEAAMQELLDIVNESWELGQLPAIWRHASVIPIPKPGQTPKQLADMRPISLTSHVGKLMERMALMRLEWDIEANNVLHPCQTGFRRGLSTQDSLALFAEDLAGKHPRYDIKIAVAIDVKKAFDSVPHPTVMAAASAAGLTGKPLQYIGVSVGNPQAPAAPLELGVPQGAVLSPLLYNLLMADSSHHLDKIPGICHTIYADDVTIWTTGGPVGPQNDSAQEALDIVAEFLIERGLTPSPDKTQYAVFGNTNARREATPCIELKFGGTVITTTNVLRVLGVDFSAHGPPVTWLSKTKASVVHMLHLIRRTTTKDWGADTHTLRIESLNKATLSEYRIPFLWHLADNTVALFNNILVRCSGIGQRQSRVSLSSSSRFFNATILGPAIRFLLLFYSLLRADAEVRCSSSTHFFILMTRYEQHDLDSMPQLRLRQLAQATATARLGLAKAPLHLRRGPKMAAPDALQTRSLGVSVL</sequence>
<proteinExistence type="predicted"/>
<comment type="caution">
    <text evidence="1">The sequence shown here is derived from an EMBL/GenBank/DDBJ whole genome shotgun (WGS) entry which is preliminary data.</text>
</comment>
<dbReference type="Proteomes" id="UP000805193">
    <property type="component" value="Unassembled WGS sequence"/>
</dbReference>
<evidence type="ECO:0000313" key="2">
    <source>
        <dbReference type="Proteomes" id="UP000805193"/>
    </source>
</evidence>
<gene>
    <name evidence="1" type="ORF">HPB47_007917</name>
</gene>
<keyword evidence="2" id="KW-1185">Reference proteome</keyword>
<accession>A0AC60P6B2</accession>